<dbReference type="AlphaFoldDB" id="A0A7D9JI75"/>
<accession>A0A7D9JI75</accession>
<dbReference type="OrthoDB" id="5979970at2759"/>
<protein>
    <submittedName>
        <fullName evidence="1">Uncharacterized protein</fullName>
    </submittedName>
</protein>
<feature type="non-terminal residue" evidence="1">
    <location>
        <position position="1"/>
    </location>
</feature>
<reference evidence="1" key="1">
    <citation type="submission" date="2020-04" db="EMBL/GenBank/DDBJ databases">
        <authorList>
            <person name="Alioto T."/>
            <person name="Alioto T."/>
            <person name="Gomez Garrido J."/>
        </authorList>
    </citation>
    <scope>NUCLEOTIDE SEQUENCE</scope>
    <source>
        <strain evidence="1">A484AB</strain>
    </source>
</reference>
<dbReference type="EMBL" id="CACRXK020016746">
    <property type="protein sequence ID" value="CAB4030268.1"/>
    <property type="molecule type" value="Genomic_DNA"/>
</dbReference>
<comment type="caution">
    <text evidence="1">The sequence shown here is derived from an EMBL/GenBank/DDBJ whole genome shotgun (WGS) entry which is preliminary data.</text>
</comment>
<keyword evidence="2" id="KW-1185">Reference proteome</keyword>
<dbReference type="PANTHER" id="PTHR31751">
    <property type="entry name" value="SI:CH211-108C17.2-RELATED-RELATED"/>
    <property type="match status" value="1"/>
</dbReference>
<organism evidence="1 2">
    <name type="scientific">Paramuricea clavata</name>
    <name type="common">Red gorgonian</name>
    <name type="synonym">Violescent sea-whip</name>
    <dbReference type="NCBI Taxonomy" id="317549"/>
    <lineage>
        <taxon>Eukaryota</taxon>
        <taxon>Metazoa</taxon>
        <taxon>Cnidaria</taxon>
        <taxon>Anthozoa</taxon>
        <taxon>Octocorallia</taxon>
        <taxon>Malacalcyonacea</taxon>
        <taxon>Plexauridae</taxon>
        <taxon>Paramuricea</taxon>
    </lineage>
</organism>
<dbReference type="PANTHER" id="PTHR31751:SF7">
    <property type="entry name" value="THAP-TYPE DOMAIN-CONTAINING PROTEIN"/>
    <property type="match status" value="1"/>
</dbReference>
<proteinExistence type="predicted"/>
<sequence>MEDEPSHDEIVDVTGISSLNMSTVESVSVTLNPEFGVYAGDISADSLSEDSEYDEISSVSSETSTMEVPRNVDLITDMDEFDSQSEYDDERTLSGSEGSSSTKGEEDMEISYGDDCGSIEVVIEQQYGPETREEWKKRLQSKLKEKFESMNGQSDEHQKHFSQDRVVVDIILNMFQNCQIKTCMAKGEVKGWHIKGGVLHVMWTCENGHADDWTLSKVLCEKRGQKVFTNTLLMAASILITGNNFEKVRTLFTFLGTGFLSASTFHRIQRNYVVPEVSSLWEEMKKEVWAVLNNETLILCGDGRSDSPGFSAKY</sequence>
<evidence type="ECO:0000313" key="1">
    <source>
        <dbReference type="EMBL" id="CAB4030268.1"/>
    </source>
</evidence>
<name>A0A7D9JI75_PARCT</name>
<dbReference type="Proteomes" id="UP001152795">
    <property type="component" value="Unassembled WGS sequence"/>
</dbReference>
<evidence type="ECO:0000313" key="2">
    <source>
        <dbReference type="Proteomes" id="UP001152795"/>
    </source>
</evidence>
<gene>
    <name evidence="1" type="ORF">PACLA_8A083284</name>
</gene>